<sequence>MRRVAGGWWWRERWRAGGSTAPALWGDGWWQWQQEASGRIRRPQHQDRQVVVADPAVPPSGGLDPLPLEATTTAAMVTSAAAASSRIPLPLLPLSLIFFDPGGRRSRGGGSIGCGSSRTDLPVARDGDDGRSDGCCEAQALGMDGSIGAKAIITN</sequence>
<evidence type="ECO:0000256" key="1">
    <source>
        <dbReference type="SAM" id="MobiDB-lite"/>
    </source>
</evidence>
<dbReference type="Proteomes" id="UP000026962">
    <property type="component" value="Chromosome 7"/>
</dbReference>
<reference evidence="2" key="2">
    <citation type="submission" date="2018-05" db="EMBL/GenBank/DDBJ databases">
        <title>OpunRS2 (Oryza punctata Reference Sequence Version 2).</title>
        <authorList>
            <person name="Zhang J."/>
            <person name="Kudrna D."/>
            <person name="Lee S."/>
            <person name="Talag J."/>
            <person name="Welchert J."/>
            <person name="Wing R.A."/>
        </authorList>
    </citation>
    <scope>NUCLEOTIDE SEQUENCE [LARGE SCALE GENOMIC DNA]</scope>
</reference>
<dbReference type="HOGENOM" id="CLU_1698363_0_0_1"/>
<name>A0A0E0LKP2_ORYPU</name>
<reference evidence="2" key="1">
    <citation type="submission" date="2015-04" db="UniProtKB">
        <authorList>
            <consortium name="EnsemblPlants"/>
        </authorList>
    </citation>
    <scope>IDENTIFICATION</scope>
</reference>
<dbReference type="Gramene" id="OPUNC07G13300.1">
    <property type="protein sequence ID" value="OPUNC07G13300.1"/>
    <property type="gene ID" value="OPUNC07G13300"/>
</dbReference>
<feature type="compositionally biased region" description="Basic and acidic residues" evidence="1">
    <location>
        <begin position="123"/>
        <end position="132"/>
    </location>
</feature>
<protein>
    <submittedName>
        <fullName evidence="2">Uncharacterized protein</fullName>
    </submittedName>
</protein>
<accession>A0A0E0LKP2</accession>
<dbReference type="AlphaFoldDB" id="A0A0E0LKP2"/>
<keyword evidence="3" id="KW-1185">Reference proteome</keyword>
<evidence type="ECO:0000313" key="2">
    <source>
        <dbReference type="EnsemblPlants" id="OPUNC07G13300.1"/>
    </source>
</evidence>
<organism evidence="2">
    <name type="scientific">Oryza punctata</name>
    <name type="common">Red rice</name>
    <dbReference type="NCBI Taxonomy" id="4537"/>
    <lineage>
        <taxon>Eukaryota</taxon>
        <taxon>Viridiplantae</taxon>
        <taxon>Streptophyta</taxon>
        <taxon>Embryophyta</taxon>
        <taxon>Tracheophyta</taxon>
        <taxon>Spermatophyta</taxon>
        <taxon>Magnoliopsida</taxon>
        <taxon>Liliopsida</taxon>
        <taxon>Poales</taxon>
        <taxon>Poaceae</taxon>
        <taxon>BOP clade</taxon>
        <taxon>Oryzoideae</taxon>
        <taxon>Oryzeae</taxon>
        <taxon>Oryzinae</taxon>
        <taxon>Oryza</taxon>
    </lineage>
</organism>
<feature type="region of interest" description="Disordered" evidence="1">
    <location>
        <begin position="107"/>
        <end position="132"/>
    </location>
</feature>
<dbReference type="EnsemblPlants" id="OPUNC07G13300.1">
    <property type="protein sequence ID" value="OPUNC07G13300.1"/>
    <property type="gene ID" value="OPUNC07G13300"/>
</dbReference>
<evidence type="ECO:0000313" key="3">
    <source>
        <dbReference type="Proteomes" id="UP000026962"/>
    </source>
</evidence>
<proteinExistence type="predicted"/>